<evidence type="ECO:0000313" key="6">
    <source>
        <dbReference type="EMBL" id="KAK1806112.1"/>
    </source>
</evidence>
<feature type="region of interest" description="Disordered" evidence="4">
    <location>
        <begin position="1"/>
        <end position="22"/>
    </location>
</feature>
<evidence type="ECO:0000256" key="3">
    <source>
        <dbReference type="ARBA" id="ARBA00023180"/>
    </source>
</evidence>
<keyword evidence="2" id="KW-1015">Disulfide bond</keyword>
<dbReference type="Gene3D" id="3.10.450.10">
    <property type="match status" value="2"/>
</dbReference>
<organism evidence="6 7">
    <name type="scientific">Electrophorus voltai</name>
    <dbReference type="NCBI Taxonomy" id="2609070"/>
    <lineage>
        <taxon>Eukaryota</taxon>
        <taxon>Metazoa</taxon>
        <taxon>Chordata</taxon>
        <taxon>Craniata</taxon>
        <taxon>Vertebrata</taxon>
        <taxon>Euteleostomi</taxon>
        <taxon>Actinopterygii</taxon>
        <taxon>Neopterygii</taxon>
        <taxon>Teleostei</taxon>
        <taxon>Ostariophysi</taxon>
        <taxon>Gymnotiformes</taxon>
        <taxon>Gymnotoidei</taxon>
        <taxon>Gymnotidae</taxon>
        <taxon>Electrophorus</taxon>
    </lineage>
</organism>
<feature type="compositionally biased region" description="Basic and acidic residues" evidence="4">
    <location>
        <begin position="1"/>
        <end position="14"/>
    </location>
</feature>
<dbReference type="SUPFAM" id="SSF54403">
    <property type="entry name" value="Cystatin/monellin"/>
    <property type="match status" value="2"/>
</dbReference>
<reference evidence="6" key="1">
    <citation type="submission" date="2023-03" db="EMBL/GenBank/DDBJ databases">
        <title>Electrophorus voltai genome.</title>
        <authorList>
            <person name="Bian C."/>
        </authorList>
    </citation>
    <scope>NUCLEOTIDE SEQUENCE</scope>
    <source>
        <strain evidence="6">CB-2022</strain>
        <tissue evidence="6">Muscle</tissue>
    </source>
</reference>
<comment type="caution">
    <text evidence="6">The sequence shown here is derived from an EMBL/GenBank/DDBJ whole genome shotgun (WGS) entry which is preliminary data.</text>
</comment>
<dbReference type="PANTHER" id="PTHR13814:SF17">
    <property type="entry name" value="FETUIN-B PRECURSOR"/>
    <property type="match status" value="1"/>
</dbReference>
<sequence>GKVQDSPRDGESARRSTSSGVLGSGWKRFPRKMRQFLGLVLVCLYVQWGRASPAIVGCQEQTVMQAAAEALDQINTHRTEGYIFSLNRVYDVRQEEKEGGEKHLHLTMDVLETKCHVISRRNWKSCEVKDIKDVPVFGTCEALVTTQINVTLHNFRCIIQQVPAVAIVEICPDCPTAESLGEPIVAETANLSLQKFNKESAMTSYFALLNITAASMQWVIGPAYFVEFTIQETDCAKASADVDFTQCQPKDGMSLTDAQEKADDATSPRTADRPSPAQTVPGSVLVVPPPRIPMPPRAVAAANSCPGKKRHSLGLRALRL</sequence>
<dbReference type="InterPro" id="IPR046350">
    <property type="entry name" value="Cystatin_sf"/>
</dbReference>
<dbReference type="GO" id="GO:0004869">
    <property type="term" value="F:cysteine-type endopeptidase inhibitor activity"/>
    <property type="evidence" value="ECO:0007669"/>
    <property type="project" value="InterPro"/>
</dbReference>
<dbReference type="Proteomes" id="UP001239994">
    <property type="component" value="Unassembled WGS sequence"/>
</dbReference>
<feature type="non-terminal residue" evidence="6">
    <location>
        <position position="1"/>
    </location>
</feature>
<protein>
    <recommendedName>
        <fullName evidence="5">Cystatin fetuin-B-type domain-containing protein</fullName>
    </recommendedName>
</protein>
<feature type="region of interest" description="Disordered" evidence="4">
    <location>
        <begin position="249"/>
        <end position="291"/>
    </location>
</feature>
<dbReference type="SMART" id="SM00043">
    <property type="entry name" value="CY"/>
    <property type="match status" value="2"/>
</dbReference>
<evidence type="ECO:0000313" key="7">
    <source>
        <dbReference type="Proteomes" id="UP001239994"/>
    </source>
</evidence>
<evidence type="ECO:0000256" key="4">
    <source>
        <dbReference type="SAM" id="MobiDB-lite"/>
    </source>
</evidence>
<evidence type="ECO:0000256" key="2">
    <source>
        <dbReference type="ARBA" id="ARBA00023157"/>
    </source>
</evidence>
<keyword evidence="7" id="KW-1185">Reference proteome</keyword>
<feature type="compositionally biased region" description="Basic and acidic residues" evidence="4">
    <location>
        <begin position="258"/>
        <end position="272"/>
    </location>
</feature>
<evidence type="ECO:0000256" key="1">
    <source>
        <dbReference type="ARBA" id="ARBA00022729"/>
    </source>
</evidence>
<dbReference type="InterPro" id="IPR050735">
    <property type="entry name" value="Kininogen_Fetuin_HRG"/>
</dbReference>
<dbReference type="InterPro" id="IPR000010">
    <property type="entry name" value="Cystatin_dom"/>
</dbReference>
<gene>
    <name evidence="6" type="ORF">P4O66_012827</name>
</gene>
<dbReference type="CDD" id="cd00042">
    <property type="entry name" value="CY"/>
    <property type="match status" value="1"/>
</dbReference>
<dbReference type="AlphaFoldDB" id="A0AAD8ZVF3"/>
<dbReference type="Pfam" id="PF00031">
    <property type="entry name" value="Cystatin"/>
    <property type="match status" value="1"/>
</dbReference>
<name>A0AAD8ZVF3_9TELE</name>
<keyword evidence="3" id="KW-0325">Glycoprotein</keyword>
<dbReference type="GO" id="GO:0005576">
    <property type="term" value="C:extracellular region"/>
    <property type="evidence" value="ECO:0007669"/>
    <property type="project" value="TreeGrafter"/>
</dbReference>
<proteinExistence type="predicted"/>
<dbReference type="EMBL" id="JAROKS010000002">
    <property type="protein sequence ID" value="KAK1806112.1"/>
    <property type="molecule type" value="Genomic_DNA"/>
</dbReference>
<dbReference type="InterPro" id="IPR025764">
    <property type="entry name" value="Cystatin_Fetuin_B"/>
</dbReference>
<accession>A0AAD8ZVF3</accession>
<dbReference type="PANTHER" id="PTHR13814">
    <property type="entry name" value="FETUIN"/>
    <property type="match status" value="1"/>
</dbReference>
<feature type="domain" description="Cystatin fetuin-B-type" evidence="5">
    <location>
        <begin position="47"/>
        <end position="168"/>
    </location>
</feature>
<dbReference type="PROSITE" id="PS51530">
    <property type="entry name" value="CYSTATIN_FETUIN_B"/>
    <property type="match status" value="1"/>
</dbReference>
<keyword evidence="1" id="KW-0732">Signal</keyword>
<evidence type="ECO:0000259" key="5">
    <source>
        <dbReference type="PROSITE" id="PS51530"/>
    </source>
</evidence>